<dbReference type="EMBL" id="JBBCAQ010000036">
    <property type="protein sequence ID" value="KAK7576296.1"/>
    <property type="molecule type" value="Genomic_DNA"/>
</dbReference>
<reference evidence="6 7" key="1">
    <citation type="submission" date="2024-03" db="EMBL/GenBank/DDBJ databases">
        <title>Adaptation during the transition from Ophiocordyceps entomopathogen to insect associate is accompanied by gene loss and intensified selection.</title>
        <authorList>
            <person name="Ward C.M."/>
            <person name="Onetto C.A."/>
            <person name="Borneman A.R."/>
        </authorList>
    </citation>
    <scope>NUCLEOTIDE SEQUENCE [LARGE SCALE GENOMIC DNA]</scope>
    <source>
        <strain evidence="6">AWRI1</strain>
        <tissue evidence="6">Single Adult Female</tissue>
    </source>
</reference>
<comment type="subcellular location">
    <subcellularLocation>
        <location evidence="1">Cytoplasm</location>
        <location evidence="1">Cell cortex</location>
    </subcellularLocation>
</comment>
<dbReference type="Gene3D" id="1.25.10.10">
    <property type="entry name" value="Leucine-rich Repeat Variant"/>
    <property type="match status" value="1"/>
</dbReference>
<evidence type="ECO:0000313" key="7">
    <source>
        <dbReference type="Proteomes" id="UP001367676"/>
    </source>
</evidence>
<dbReference type="InterPro" id="IPR008376">
    <property type="entry name" value="Chaperone_Ric-8_A/B"/>
</dbReference>
<proteinExistence type="inferred from homology"/>
<dbReference type="GO" id="GO:0001965">
    <property type="term" value="F:G-protein alpha-subunit binding"/>
    <property type="evidence" value="ECO:0007669"/>
    <property type="project" value="TreeGrafter"/>
</dbReference>
<evidence type="ECO:0008006" key="8">
    <source>
        <dbReference type="Google" id="ProtNLM"/>
    </source>
</evidence>
<dbReference type="InterPro" id="IPR019318">
    <property type="entry name" value="Gua_nucleotide_exch_fac_Ric8"/>
</dbReference>
<dbReference type="PANTHER" id="PTHR12425">
    <property type="entry name" value="SYNEMBRYN"/>
    <property type="match status" value="1"/>
</dbReference>
<sequence>MDNVSLIRIEAGDLNDAKSVLTVFVDQNKECYSFQNLEKDNVLDRLWTVVFKLLADPRNESIHELCLKCIRMLSRDKTNLDKFVNEERIELLLNFAALIGATADKIGSVKDFTIIVEALKCLCNLAFNSMKVQAICCSNGTLDGVIRRLRMHPDMNLRHAVKYFDVKLLYILSALSPDIRPRLKEELHALTYLMEALDFILKEGGGYSHDNQLQYFPYLDDNAVELSCEILKVLFNLTIKILRVGTDEEDERADRLLTILRELLLSSTPPHLEKELHKHIINLLTNLPVSSYEMLMPQEEVEYNWEAIDVIINFLDYKLSSNEGKSFETLSPVLKVLTEGSQFHKVLRKHVRNRVLPPLRNVKSKPEEGDTLRNKLCRLLTSTNTKLRDAVAEFLFVLCKENVGRMIKYTGFGNAAGMFASRSMLGEAVANAEYSSDSENSDTEEYREYKDQINPVIGCVEPKRTNTALESMTEEQKEYEVMKLVNAMDKLQREGVIQPCIIDADGRPQPVEHISQLQEELPKQQL</sequence>
<dbReference type="GO" id="GO:0005085">
    <property type="term" value="F:guanyl-nucleotide exchange factor activity"/>
    <property type="evidence" value="ECO:0007669"/>
    <property type="project" value="UniProtKB-KW"/>
</dbReference>
<keyword evidence="3" id="KW-0963">Cytoplasm</keyword>
<protein>
    <recommendedName>
        <fullName evidence="8">Synembryn-A</fullName>
    </recommendedName>
</protein>
<dbReference type="GO" id="GO:0005938">
    <property type="term" value="C:cell cortex"/>
    <property type="evidence" value="ECO:0007669"/>
    <property type="project" value="UniProtKB-SubCell"/>
</dbReference>
<evidence type="ECO:0000313" key="6">
    <source>
        <dbReference type="EMBL" id="KAK7576296.1"/>
    </source>
</evidence>
<dbReference type="PRINTS" id="PR01802">
    <property type="entry name" value="SYNEMBRYN"/>
</dbReference>
<dbReference type="SUPFAM" id="SSF48371">
    <property type="entry name" value="ARM repeat"/>
    <property type="match status" value="1"/>
</dbReference>
<dbReference type="PANTHER" id="PTHR12425:SF5">
    <property type="entry name" value="SYNEMBRYN"/>
    <property type="match status" value="1"/>
</dbReference>
<dbReference type="InterPro" id="IPR011989">
    <property type="entry name" value="ARM-like"/>
</dbReference>
<evidence type="ECO:0000256" key="2">
    <source>
        <dbReference type="ARBA" id="ARBA00009049"/>
    </source>
</evidence>
<keyword evidence="5" id="KW-0143">Chaperone</keyword>
<comment type="similarity">
    <text evidence="2">Belongs to the synembryn family.</text>
</comment>
<dbReference type="InterPro" id="IPR016024">
    <property type="entry name" value="ARM-type_fold"/>
</dbReference>
<name>A0AAN9T953_9HEMI</name>
<organism evidence="6 7">
    <name type="scientific">Parthenolecanium corni</name>
    <dbReference type="NCBI Taxonomy" id="536013"/>
    <lineage>
        <taxon>Eukaryota</taxon>
        <taxon>Metazoa</taxon>
        <taxon>Ecdysozoa</taxon>
        <taxon>Arthropoda</taxon>
        <taxon>Hexapoda</taxon>
        <taxon>Insecta</taxon>
        <taxon>Pterygota</taxon>
        <taxon>Neoptera</taxon>
        <taxon>Paraneoptera</taxon>
        <taxon>Hemiptera</taxon>
        <taxon>Sternorrhyncha</taxon>
        <taxon>Coccoidea</taxon>
        <taxon>Coccidae</taxon>
        <taxon>Parthenolecanium</taxon>
    </lineage>
</organism>
<evidence type="ECO:0000256" key="1">
    <source>
        <dbReference type="ARBA" id="ARBA00004544"/>
    </source>
</evidence>
<keyword evidence="4" id="KW-0344">Guanine-nucleotide releasing factor</keyword>
<comment type="caution">
    <text evidence="6">The sequence shown here is derived from an EMBL/GenBank/DDBJ whole genome shotgun (WGS) entry which is preliminary data.</text>
</comment>
<dbReference type="GO" id="GO:0007186">
    <property type="term" value="P:G protein-coupled receptor signaling pathway"/>
    <property type="evidence" value="ECO:0007669"/>
    <property type="project" value="TreeGrafter"/>
</dbReference>
<evidence type="ECO:0000256" key="3">
    <source>
        <dbReference type="ARBA" id="ARBA00022490"/>
    </source>
</evidence>
<dbReference type="Proteomes" id="UP001367676">
    <property type="component" value="Unassembled WGS sequence"/>
</dbReference>
<dbReference type="Pfam" id="PF10165">
    <property type="entry name" value="Ric8"/>
    <property type="match status" value="1"/>
</dbReference>
<keyword evidence="7" id="KW-1185">Reference proteome</keyword>
<gene>
    <name evidence="6" type="ORF">V9T40_012582</name>
</gene>
<dbReference type="AlphaFoldDB" id="A0AAN9T953"/>
<evidence type="ECO:0000256" key="4">
    <source>
        <dbReference type="ARBA" id="ARBA00022658"/>
    </source>
</evidence>
<accession>A0AAN9T953</accession>
<evidence type="ECO:0000256" key="5">
    <source>
        <dbReference type="ARBA" id="ARBA00023186"/>
    </source>
</evidence>